<name>A0A179UEN2_BLAGS</name>
<evidence type="ECO:0000313" key="2">
    <source>
        <dbReference type="EMBL" id="OAT04972.1"/>
    </source>
</evidence>
<dbReference type="PANTHER" id="PTHR47784:SF5">
    <property type="entry name" value="STEROL UPTAKE CONTROL PROTEIN 2"/>
    <property type="match status" value="1"/>
</dbReference>
<evidence type="ECO:0000313" key="3">
    <source>
        <dbReference type="Proteomes" id="UP000002038"/>
    </source>
</evidence>
<accession>A0A179UEN2</accession>
<reference evidence="3" key="1">
    <citation type="journal article" date="2015" name="PLoS Genet.">
        <title>The dynamic genome and transcriptome of the human fungal pathogen Blastomyces and close relative Emmonsia.</title>
        <authorList>
            <person name="Munoz J.F."/>
            <person name="Gauthier G.M."/>
            <person name="Desjardins C.A."/>
            <person name="Gallo J.E."/>
            <person name="Holder J."/>
            <person name="Sullivan T.D."/>
            <person name="Marty A.J."/>
            <person name="Carmen J.C."/>
            <person name="Chen Z."/>
            <person name="Ding L."/>
            <person name="Gujja S."/>
            <person name="Magrini V."/>
            <person name="Misas E."/>
            <person name="Mitreva M."/>
            <person name="Priest M."/>
            <person name="Saif S."/>
            <person name="Whiston E.A."/>
            <person name="Young S."/>
            <person name="Zeng Q."/>
            <person name="Goldman W.E."/>
            <person name="Mardis E.R."/>
            <person name="Taylor J.W."/>
            <person name="McEwen J.G."/>
            <person name="Clay O.K."/>
            <person name="Klein B.S."/>
            <person name="Cuomo C.A."/>
        </authorList>
    </citation>
    <scope>NUCLEOTIDE SEQUENCE [LARGE SCALE GENOMIC DNA]</scope>
    <source>
        <strain evidence="3">SLH14081</strain>
    </source>
</reference>
<dbReference type="Proteomes" id="UP000002038">
    <property type="component" value="Unassembled WGS sequence"/>
</dbReference>
<proteinExistence type="predicted"/>
<feature type="compositionally biased region" description="Polar residues" evidence="1">
    <location>
        <begin position="1"/>
        <end position="11"/>
    </location>
</feature>
<dbReference type="VEuPathDB" id="FungiDB:BDBG_01439"/>
<organism evidence="2 3">
    <name type="scientific">Blastomyces gilchristii (strain SLH14081)</name>
    <name type="common">Blastomyces dermatitidis</name>
    <dbReference type="NCBI Taxonomy" id="559298"/>
    <lineage>
        <taxon>Eukaryota</taxon>
        <taxon>Fungi</taxon>
        <taxon>Dikarya</taxon>
        <taxon>Ascomycota</taxon>
        <taxon>Pezizomycotina</taxon>
        <taxon>Eurotiomycetes</taxon>
        <taxon>Eurotiomycetidae</taxon>
        <taxon>Onygenales</taxon>
        <taxon>Ajellomycetaceae</taxon>
        <taxon>Blastomyces</taxon>
    </lineage>
</organism>
<dbReference type="EMBL" id="GG657449">
    <property type="protein sequence ID" value="OAT04972.1"/>
    <property type="molecule type" value="Genomic_DNA"/>
</dbReference>
<evidence type="ECO:0000256" key="1">
    <source>
        <dbReference type="SAM" id="MobiDB-lite"/>
    </source>
</evidence>
<dbReference type="GO" id="GO:0001228">
    <property type="term" value="F:DNA-binding transcription activator activity, RNA polymerase II-specific"/>
    <property type="evidence" value="ECO:0007669"/>
    <property type="project" value="TreeGrafter"/>
</dbReference>
<dbReference type="RefSeq" id="XP_031576462.1">
    <property type="nucleotide sequence ID" value="XM_031720333.1"/>
</dbReference>
<gene>
    <name evidence="2" type="ORF">BDBG_01439</name>
</gene>
<protein>
    <submittedName>
        <fullName evidence="2">C6 zinc finger domain-containing protein</fullName>
    </submittedName>
</protein>
<keyword evidence="3" id="KW-1185">Reference proteome</keyword>
<dbReference type="PANTHER" id="PTHR47784">
    <property type="entry name" value="STEROL UPTAKE CONTROL PROTEIN 2"/>
    <property type="match status" value="1"/>
</dbReference>
<dbReference type="GeneID" id="8507235"/>
<dbReference type="InterPro" id="IPR053157">
    <property type="entry name" value="Sterol_Uptake_Regulator"/>
</dbReference>
<feature type="compositionally biased region" description="Pro residues" evidence="1">
    <location>
        <begin position="13"/>
        <end position="35"/>
    </location>
</feature>
<dbReference type="OrthoDB" id="4937900at2759"/>
<sequence>MSNPLSSNGGSWQPPPLIPIHAATPPPPRPPVPVPDPNLEELELMMNWYNIDIHPFSTNLEYKAVWQKALQQESLTHLFLMHGILALSALELGRRKGCDATNVNQRSYTAIALGHYLRAVALSQPVLKNINEENCKAVFLLPTLLTAFAFGSPQQAWDLGNSRHPIARFHLVLLLARGMGQVQSTAIDKMKDGKFDTLIKPDSYSPWLPADAKAALCNLHQLNENCEQYSISEKNIYNTTINQVEIMLGQIHVAATRPNPAVMWATEVPPLYLELMRAYKPMALVVLAHYCVILHHLRGIWWVDGWSVPLLRAVWLLLGDEWRQSLRWVVEVTGFVP</sequence>
<dbReference type="KEGG" id="bgh:BDBG_01439"/>
<feature type="region of interest" description="Disordered" evidence="1">
    <location>
        <begin position="1"/>
        <end position="35"/>
    </location>
</feature>
<dbReference type="AlphaFoldDB" id="A0A179UEN2"/>